<dbReference type="GO" id="GO:0050660">
    <property type="term" value="F:flavin adenine dinucleotide binding"/>
    <property type="evidence" value="ECO:0007669"/>
    <property type="project" value="InterPro"/>
</dbReference>
<dbReference type="GO" id="GO:0046872">
    <property type="term" value="F:metal ion binding"/>
    <property type="evidence" value="ECO:0007669"/>
    <property type="project" value="UniProtKB-KW"/>
</dbReference>
<dbReference type="GO" id="GO:0006221">
    <property type="term" value="P:pyrimidine nucleotide biosynthetic process"/>
    <property type="evidence" value="ECO:0007669"/>
    <property type="project" value="InterPro"/>
</dbReference>
<dbReference type="Pfam" id="PF00970">
    <property type="entry name" value="FAD_binding_6"/>
    <property type="match status" value="1"/>
</dbReference>
<feature type="binding site" evidence="2">
    <location>
        <position position="237"/>
    </location>
    <ligand>
        <name>[2Fe-2S] cluster</name>
        <dbReference type="ChEBI" id="CHEBI:190135"/>
    </ligand>
</feature>
<sequence length="280" mass="29941">MNKILSKEMLSSNVVKLVVKAPQIAKKRKAGQFIMLKIDETGERIPLTIADADPASGTVTIIAQVVGKTTKQLATLNAGDTILDFVGPLGKPTHIEKFGIVACIGGGIGVAPMHPIAQALKTAGNNVISILGARNKDLIIMEADMRKASNEVIIVTDDGSYGKKGFVTNALQDLVNSGTLPNLVVAIGPPIMMKMVSKLTESMKIPTLVSLNTIMIDGTGMCGGCRVTVAGKTKFVCVDGPEFDGHQVDFDEMMNRLSFYKEEEKTSLEQHECKLNGVKK</sequence>
<dbReference type="PANTHER" id="PTHR43513">
    <property type="entry name" value="DIHYDROOROTATE DEHYDROGENASE B (NAD(+)), ELECTRON TRANSFER SUBUNIT"/>
    <property type="match status" value="1"/>
</dbReference>
<dbReference type="Pfam" id="PF10418">
    <property type="entry name" value="DHODB_Fe-S_bind"/>
    <property type="match status" value="1"/>
</dbReference>
<comment type="cofactor">
    <cofactor evidence="1">
        <name>FAD</name>
        <dbReference type="ChEBI" id="CHEBI:57692"/>
    </cofactor>
    <text evidence="1">Binds 1 FAD per subunit.</text>
</comment>
<dbReference type="Pfam" id="PF00175">
    <property type="entry name" value="NAD_binding_1"/>
    <property type="match status" value="1"/>
</dbReference>
<comment type="cofactor">
    <cofactor evidence="2">
        <name>[2Fe-2S] cluster</name>
        <dbReference type="ChEBI" id="CHEBI:190135"/>
    </cofactor>
    <text evidence="2">Binds 1 [2Fe-2S] cluster per subunit.</text>
</comment>
<evidence type="ECO:0000313" key="4">
    <source>
        <dbReference type="EMBL" id="OGK01245.1"/>
    </source>
</evidence>
<dbReference type="Gene3D" id="2.40.30.10">
    <property type="entry name" value="Translation factors"/>
    <property type="match status" value="1"/>
</dbReference>
<name>A0A1F7F3K1_UNCRA</name>
<evidence type="ECO:0000313" key="5">
    <source>
        <dbReference type="Proteomes" id="UP000179243"/>
    </source>
</evidence>
<keyword evidence="2" id="KW-0411">Iron-sulfur</keyword>
<dbReference type="InterPro" id="IPR001433">
    <property type="entry name" value="OxRdtase_FAD/NAD-bd"/>
</dbReference>
<dbReference type="SUPFAM" id="SSF63380">
    <property type="entry name" value="Riboflavin synthase domain-like"/>
    <property type="match status" value="1"/>
</dbReference>
<dbReference type="InterPro" id="IPR017927">
    <property type="entry name" value="FAD-bd_FR_type"/>
</dbReference>
<dbReference type="InterPro" id="IPR050353">
    <property type="entry name" value="PyrK_electron_transfer"/>
</dbReference>
<keyword evidence="1" id="KW-0274">FAD</keyword>
<feature type="binding site" evidence="2">
    <location>
        <position position="222"/>
    </location>
    <ligand>
        <name>[2Fe-2S] cluster</name>
        <dbReference type="ChEBI" id="CHEBI:190135"/>
    </ligand>
</feature>
<keyword evidence="1" id="KW-0285">Flavoprotein</keyword>
<protein>
    <submittedName>
        <fullName evidence="4">Ferredoxin-NADP reductase</fullName>
    </submittedName>
</protein>
<dbReference type="EMBL" id="MFYX01000129">
    <property type="protein sequence ID" value="OGK01245.1"/>
    <property type="molecule type" value="Genomic_DNA"/>
</dbReference>
<dbReference type="Proteomes" id="UP000179243">
    <property type="component" value="Unassembled WGS sequence"/>
</dbReference>
<dbReference type="InterPro" id="IPR012165">
    <property type="entry name" value="Cyt_c3_hydrogenase_gsu"/>
</dbReference>
<dbReference type="CDD" id="cd06219">
    <property type="entry name" value="DHOD_e_trans_like1"/>
    <property type="match status" value="1"/>
</dbReference>
<evidence type="ECO:0000256" key="2">
    <source>
        <dbReference type="PIRSR" id="PIRSR006816-2"/>
    </source>
</evidence>
<keyword evidence="2" id="KW-0001">2Fe-2S</keyword>
<dbReference type="InterPro" id="IPR017938">
    <property type="entry name" value="Riboflavin_synthase-like_b-brl"/>
</dbReference>
<accession>A0A1F7F3K1</accession>
<keyword evidence="2" id="KW-0408">Iron</keyword>
<organism evidence="4 5">
    <name type="scientific">Candidatus Raymondbacteria bacterium RIFOXYD12_FULL_49_13</name>
    <dbReference type="NCBI Taxonomy" id="1817890"/>
    <lineage>
        <taxon>Bacteria</taxon>
        <taxon>Raymondiibacteriota</taxon>
    </lineage>
</organism>
<proteinExistence type="predicted"/>
<comment type="caution">
    <text evidence="4">The sequence shown here is derived from an EMBL/GenBank/DDBJ whole genome shotgun (WGS) entry which is preliminary data.</text>
</comment>
<evidence type="ECO:0000256" key="1">
    <source>
        <dbReference type="PIRSR" id="PIRSR006816-1"/>
    </source>
</evidence>
<dbReference type="NCBIfam" id="NF004862">
    <property type="entry name" value="PRK06222.1"/>
    <property type="match status" value="1"/>
</dbReference>
<feature type="domain" description="FAD-binding FR-type" evidence="3">
    <location>
        <begin position="1"/>
        <end position="95"/>
    </location>
</feature>
<gene>
    <name evidence="4" type="ORF">A2519_22590</name>
</gene>
<evidence type="ECO:0000259" key="3">
    <source>
        <dbReference type="PROSITE" id="PS51384"/>
    </source>
</evidence>
<dbReference type="InterPro" id="IPR019480">
    <property type="entry name" value="Dihydroorotate_DH_Fe-S-bd"/>
</dbReference>
<dbReference type="InterPro" id="IPR039261">
    <property type="entry name" value="FNR_nucleotide-bd"/>
</dbReference>
<dbReference type="AlphaFoldDB" id="A0A1F7F3K1"/>
<dbReference type="GO" id="GO:0051537">
    <property type="term" value="F:2 iron, 2 sulfur cluster binding"/>
    <property type="evidence" value="ECO:0007669"/>
    <property type="project" value="UniProtKB-KW"/>
</dbReference>
<feature type="binding site" evidence="1">
    <location>
        <begin position="62"/>
        <end position="64"/>
    </location>
    <ligand>
        <name>FAD</name>
        <dbReference type="ChEBI" id="CHEBI:57692"/>
    </ligand>
</feature>
<keyword evidence="2" id="KW-0479">Metal-binding</keyword>
<feature type="binding site" evidence="2">
    <location>
        <position position="225"/>
    </location>
    <ligand>
        <name>[2Fe-2S] cluster</name>
        <dbReference type="ChEBI" id="CHEBI:190135"/>
    </ligand>
</feature>
<dbReference type="Gene3D" id="3.40.50.80">
    <property type="entry name" value="Nucleotide-binding domain of ferredoxin-NADP reductase (FNR) module"/>
    <property type="match status" value="1"/>
</dbReference>
<reference evidence="4 5" key="1">
    <citation type="journal article" date="2016" name="Nat. Commun.">
        <title>Thousands of microbial genomes shed light on interconnected biogeochemical processes in an aquifer system.</title>
        <authorList>
            <person name="Anantharaman K."/>
            <person name="Brown C.T."/>
            <person name="Hug L.A."/>
            <person name="Sharon I."/>
            <person name="Castelle C.J."/>
            <person name="Probst A.J."/>
            <person name="Thomas B.C."/>
            <person name="Singh A."/>
            <person name="Wilkins M.J."/>
            <person name="Karaoz U."/>
            <person name="Brodie E.L."/>
            <person name="Williams K.H."/>
            <person name="Hubbard S.S."/>
            <person name="Banfield J.F."/>
        </authorList>
    </citation>
    <scope>NUCLEOTIDE SEQUENCE [LARGE SCALE GENOMIC DNA]</scope>
</reference>
<dbReference type="PROSITE" id="PS51384">
    <property type="entry name" value="FAD_FR"/>
    <property type="match status" value="1"/>
</dbReference>
<dbReference type="GO" id="GO:0016491">
    <property type="term" value="F:oxidoreductase activity"/>
    <property type="evidence" value="ECO:0007669"/>
    <property type="project" value="InterPro"/>
</dbReference>
<dbReference type="PIRSF" id="PIRSF006816">
    <property type="entry name" value="Cyc3_hyd_g"/>
    <property type="match status" value="1"/>
</dbReference>
<dbReference type="PANTHER" id="PTHR43513:SF3">
    <property type="entry name" value="DIHYDROOROTATE DEHYDROGENASE B (NAD(+)), ELECTRON TRANSFER SUBUNIT-RELATED"/>
    <property type="match status" value="1"/>
</dbReference>
<dbReference type="InterPro" id="IPR008333">
    <property type="entry name" value="Cbr1-like_FAD-bd_dom"/>
</dbReference>
<dbReference type="SUPFAM" id="SSF52343">
    <property type="entry name" value="Ferredoxin reductase-like, C-terminal NADP-linked domain"/>
    <property type="match status" value="1"/>
</dbReference>